<dbReference type="SUPFAM" id="SSF52540">
    <property type="entry name" value="P-loop containing nucleoside triphosphate hydrolases"/>
    <property type="match status" value="1"/>
</dbReference>
<dbReference type="Gene3D" id="3.40.50.300">
    <property type="entry name" value="P-loop containing nucleotide triphosphate hydrolases"/>
    <property type="match status" value="1"/>
</dbReference>
<protein>
    <submittedName>
        <fullName evidence="2">MoxR-like ATPase</fullName>
    </submittedName>
</protein>
<dbReference type="InterPro" id="IPR011704">
    <property type="entry name" value="ATPase_dyneun-rel_AAA"/>
</dbReference>
<dbReference type="STRING" id="673521.SAMN05660991_02716"/>
<keyword evidence="3" id="KW-1185">Reference proteome</keyword>
<evidence type="ECO:0000313" key="2">
    <source>
        <dbReference type="EMBL" id="SEP00017.1"/>
    </source>
</evidence>
<dbReference type="InterPro" id="IPR003593">
    <property type="entry name" value="AAA+_ATPase"/>
</dbReference>
<evidence type="ECO:0000313" key="3">
    <source>
        <dbReference type="Proteomes" id="UP000198960"/>
    </source>
</evidence>
<dbReference type="InterPro" id="IPR027417">
    <property type="entry name" value="P-loop_NTPase"/>
</dbReference>
<reference evidence="3" key="1">
    <citation type="submission" date="2016-10" db="EMBL/GenBank/DDBJ databases">
        <authorList>
            <person name="Varghese N."/>
            <person name="Submissions S."/>
        </authorList>
    </citation>
    <scope>NUCLEOTIDE SEQUENCE [LARGE SCALE GENOMIC DNA]</scope>
    <source>
        <strain evidence="3">DSM 45413</strain>
    </source>
</reference>
<dbReference type="Proteomes" id="UP000198960">
    <property type="component" value="Unassembled WGS sequence"/>
</dbReference>
<dbReference type="EMBL" id="FOEE01000008">
    <property type="protein sequence ID" value="SEP00017.1"/>
    <property type="molecule type" value="Genomic_DNA"/>
</dbReference>
<dbReference type="InterPro" id="IPR050764">
    <property type="entry name" value="CbbQ/NirQ/NorQ/GpvN"/>
</dbReference>
<feature type="domain" description="AAA+ ATPase" evidence="1">
    <location>
        <begin position="45"/>
        <end position="221"/>
    </location>
</feature>
<dbReference type="GO" id="GO:0016887">
    <property type="term" value="F:ATP hydrolysis activity"/>
    <property type="evidence" value="ECO:0007669"/>
    <property type="project" value="InterPro"/>
</dbReference>
<dbReference type="PANTHER" id="PTHR42759">
    <property type="entry name" value="MOXR FAMILY PROTEIN"/>
    <property type="match status" value="1"/>
</dbReference>
<dbReference type="PANTHER" id="PTHR42759:SF1">
    <property type="entry name" value="MAGNESIUM-CHELATASE SUBUNIT CHLD"/>
    <property type="match status" value="1"/>
</dbReference>
<gene>
    <name evidence="2" type="ORF">SAMN05660991_02716</name>
</gene>
<sequence>MTETTVPLQASVGFAGPEALADALRATGYLPDEGLATAAYLALVMRRPLFLEGEAGVGKTALARALAEVTGRPLYRLQCYEGLEASQALYDWDFGRQLLHLRAAEAAHAAVDTEALESSLYDRRFLLARPLLQALEDSPSVLLVDEVDRADDEFEAFLLEVLSDFTISIPELGTVRAEIPPLVILTSNRTREVHDALKRRCLYHWLEHPDFDREVAILRSRLPEVTERLAREVAAATARLRDLDLVKPPGVAEAMDWASALHALGARELDPDLAARTLGAVLKYREDTDRVHSLARGALFGGG</sequence>
<dbReference type="SMART" id="SM00382">
    <property type="entry name" value="AAA"/>
    <property type="match status" value="1"/>
</dbReference>
<accession>A0A1H8UAE8</accession>
<dbReference type="AlphaFoldDB" id="A0A1H8UAE8"/>
<dbReference type="GO" id="GO:0005524">
    <property type="term" value="F:ATP binding"/>
    <property type="evidence" value="ECO:0007669"/>
    <property type="project" value="InterPro"/>
</dbReference>
<proteinExistence type="predicted"/>
<evidence type="ECO:0000259" key="1">
    <source>
        <dbReference type="SMART" id="SM00382"/>
    </source>
</evidence>
<organism evidence="2 3">
    <name type="scientific">Trujillonella endophytica</name>
    <dbReference type="NCBI Taxonomy" id="673521"/>
    <lineage>
        <taxon>Bacteria</taxon>
        <taxon>Bacillati</taxon>
        <taxon>Actinomycetota</taxon>
        <taxon>Actinomycetes</taxon>
        <taxon>Geodermatophilales</taxon>
        <taxon>Geodermatophilaceae</taxon>
        <taxon>Trujillonella</taxon>
    </lineage>
</organism>
<dbReference type="CDD" id="cd00009">
    <property type="entry name" value="AAA"/>
    <property type="match status" value="1"/>
</dbReference>
<dbReference type="RefSeq" id="WP_211435642.1">
    <property type="nucleotide sequence ID" value="NZ_FOEE01000008.1"/>
</dbReference>
<dbReference type="Pfam" id="PF07728">
    <property type="entry name" value="AAA_5"/>
    <property type="match status" value="1"/>
</dbReference>
<name>A0A1H8UAE8_9ACTN</name>